<dbReference type="Proteomes" id="UP001500841">
    <property type="component" value="Unassembled WGS sequence"/>
</dbReference>
<dbReference type="EMBL" id="BAABCV010000015">
    <property type="protein sequence ID" value="GAA4104854.1"/>
    <property type="molecule type" value="Genomic_DNA"/>
</dbReference>
<dbReference type="PROSITE" id="PS01124">
    <property type="entry name" value="HTH_ARAC_FAMILY_2"/>
    <property type="match status" value="1"/>
</dbReference>
<organism evidence="5 6">
    <name type="scientific">Mucilaginibacter panaciglaebae</name>
    <dbReference type="NCBI Taxonomy" id="502331"/>
    <lineage>
        <taxon>Bacteria</taxon>
        <taxon>Pseudomonadati</taxon>
        <taxon>Bacteroidota</taxon>
        <taxon>Sphingobacteriia</taxon>
        <taxon>Sphingobacteriales</taxon>
        <taxon>Sphingobacteriaceae</taxon>
        <taxon>Mucilaginibacter</taxon>
    </lineage>
</organism>
<evidence type="ECO:0000256" key="2">
    <source>
        <dbReference type="ARBA" id="ARBA00023125"/>
    </source>
</evidence>
<gene>
    <name evidence="5" type="ORF">GCM10022392_33100</name>
</gene>
<evidence type="ECO:0000256" key="3">
    <source>
        <dbReference type="ARBA" id="ARBA00023163"/>
    </source>
</evidence>
<dbReference type="PANTHER" id="PTHR43280:SF28">
    <property type="entry name" value="HTH-TYPE TRANSCRIPTIONAL ACTIVATOR RHAS"/>
    <property type="match status" value="1"/>
</dbReference>
<evidence type="ECO:0000313" key="5">
    <source>
        <dbReference type="EMBL" id="GAA4104854.1"/>
    </source>
</evidence>
<dbReference type="RefSeq" id="WP_345107148.1">
    <property type="nucleotide sequence ID" value="NZ_BAABCV010000015.1"/>
</dbReference>
<keyword evidence="6" id="KW-1185">Reference proteome</keyword>
<proteinExistence type="predicted"/>
<dbReference type="SUPFAM" id="SSF46689">
    <property type="entry name" value="Homeodomain-like"/>
    <property type="match status" value="1"/>
</dbReference>
<protein>
    <recommendedName>
        <fullName evidence="4">HTH araC/xylS-type domain-containing protein</fullName>
    </recommendedName>
</protein>
<comment type="caution">
    <text evidence="5">The sequence shown here is derived from an EMBL/GenBank/DDBJ whole genome shotgun (WGS) entry which is preliminary data.</text>
</comment>
<evidence type="ECO:0000313" key="6">
    <source>
        <dbReference type="Proteomes" id="UP001500841"/>
    </source>
</evidence>
<accession>A0ABP7X5N0</accession>
<dbReference type="InterPro" id="IPR018062">
    <property type="entry name" value="HTH_AraC-typ_CS"/>
</dbReference>
<dbReference type="InterPro" id="IPR009057">
    <property type="entry name" value="Homeodomain-like_sf"/>
</dbReference>
<dbReference type="Pfam" id="PF12833">
    <property type="entry name" value="HTH_18"/>
    <property type="match status" value="1"/>
</dbReference>
<name>A0ABP7X5N0_9SPHI</name>
<sequence>MVVKSELEKLGMYCITVETGQVEVLGNLSDHQLRYFKAALLNAGLELIEDRKKILIERIKAIVLDMIDNSDYPLKTNFSLYLSEMLNLDYTYLANVFSAMQGITVEHFIIANKIRRVKELICAKELNLTEISWKLNYSSVAHLSTQFKKVTGVTPSHFKYIECAGTLLPAMCEL</sequence>
<dbReference type="Gene3D" id="1.10.10.60">
    <property type="entry name" value="Homeodomain-like"/>
    <property type="match status" value="1"/>
</dbReference>
<evidence type="ECO:0000256" key="1">
    <source>
        <dbReference type="ARBA" id="ARBA00023015"/>
    </source>
</evidence>
<dbReference type="PANTHER" id="PTHR43280">
    <property type="entry name" value="ARAC-FAMILY TRANSCRIPTIONAL REGULATOR"/>
    <property type="match status" value="1"/>
</dbReference>
<keyword evidence="1" id="KW-0805">Transcription regulation</keyword>
<dbReference type="PROSITE" id="PS00041">
    <property type="entry name" value="HTH_ARAC_FAMILY_1"/>
    <property type="match status" value="1"/>
</dbReference>
<keyword evidence="2" id="KW-0238">DNA-binding</keyword>
<feature type="domain" description="HTH araC/xylS-type" evidence="4">
    <location>
        <begin position="82"/>
        <end position="161"/>
    </location>
</feature>
<reference evidence="6" key="1">
    <citation type="journal article" date="2019" name="Int. J. Syst. Evol. Microbiol.">
        <title>The Global Catalogue of Microorganisms (GCM) 10K type strain sequencing project: providing services to taxonomists for standard genome sequencing and annotation.</title>
        <authorList>
            <consortium name="The Broad Institute Genomics Platform"/>
            <consortium name="The Broad Institute Genome Sequencing Center for Infectious Disease"/>
            <person name="Wu L."/>
            <person name="Ma J."/>
        </authorList>
    </citation>
    <scope>NUCLEOTIDE SEQUENCE [LARGE SCALE GENOMIC DNA]</scope>
    <source>
        <strain evidence="6">JCM 17085</strain>
    </source>
</reference>
<dbReference type="SMART" id="SM00342">
    <property type="entry name" value="HTH_ARAC"/>
    <property type="match status" value="1"/>
</dbReference>
<evidence type="ECO:0000259" key="4">
    <source>
        <dbReference type="PROSITE" id="PS01124"/>
    </source>
</evidence>
<dbReference type="InterPro" id="IPR018060">
    <property type="entry name" value="HTH_AraC"/>
</dbReference>
<keyword evidence="3" id="KW-0804">Transcription</keyword>